<sequence length="15" mass="1679">MVLISTVVSNKNLFN</sequence>
<proteinExistence type="predicted"/>
<name>A0A2P2NIL3_RHIMU</name>
<dbReference type="EMBL" id="GGEC01061756">
    <property type="protein sequence ID" value="MBX42240.1"/>
    <property type="molecule type" value="Transcribed_RNA"/>
</dbReference>
<accession>A0A2P2NIL3</accession>
<organism evidence="1">
    <name type="scientific">Rhizophora mucronata</name>
    <name type="common">Asiatic mangrove</name>
    <dbReference type="NCBI Taxonomy" id="61149"/>
    <lineage>
        <taxon>Eukaryota</taxon>
        <taxon>Viridiplantae</taxon>
        <taxon>Streptophyta</taxon>
        <taxon>Embryophyta</taxon>
        <taxon>Tracheophyta</taxon>
        <taxon>Spermatophyta</taxon>
        <taxon>Magnoliopsida</taxon>
        <taxon>eudicotyledons</taxon>
        <taxon>Gunneridae</taxon>
        <taxon>Pentapetalae</taxon>
        <taxon>rosids</taxon>
        <taxon>fabids</taxon>
        <taxon>Malpighiales</taxon>
        <taxon>Rhizophoraceae</taxon>
        <taxon>Rhizophora</taxon>
    </lineage>
</organism>
<protein>
    <submittedName>
        <fullName evidence="1">Uncharacterized protein</fullName>
    </submittedName>
</protein>
<evidence type="ECO:0000313" key="1">
    <source>
        <dbReference type="EMBL" id="MBX42240.1"/>
    </source>
</evidence>
<reference evidence="1" key="1">
    <citation type="submission" date="2018-02" db="EMBL/GenBank/DDBJ databases">
        <title>Rhizophora mucronata_Transcriptome.</title>
        <authorList>
            <person name="Meera S.P."/>
            <person name="Sreeshan A."/>
            <person name="Augustine A."/>
        </authorList>
    </citation>
    <scope>NUCLEOTIDE SEQUENCE</scope>
    <source>
        <tissue evidence="1">Leaf</tissue>
    </source>
</reference>